<name>A0A0X3PJ88_SCHSO</name>
<evidence type="ECO:0000313" key="10">
    <source>
        <dbReference type="EMBL" id="JAP51903.1"/>
    </source>
</evidence>
<dbReference type="InterPro" id="IPR000731">
    <property type="entry name" value="SSD"/>
</dbReference>
<proteinExistence type="inferred from homology"/>
<feature type="non-terminal residue" evidence="10">
    <location>
        <position position="698"/>
    </location>
</feature>
<feature type="compositionally biased region" description="Low complexity" evidence="7">
    <location>
        <begin position="667"/>
        <end position="678"/>
    </location>
</feature>
<keyword evidence="6" id="KW-0325">Glycoprotein</keyword>
<organism evidence="10">
    <name type="scientific">Schistocephalus solidus</name>
    <name type="common">Tapeworm</name>
    <dbReference type="NCBI Taxonomy" id="70667"/>
    <lineage>
        <taxon>Eukaryota</taxon>
        <taxon>Metazoa</taxon>
        <taxon>Spiralia</taxon>
        <taxon>Lophotrochozoa</taxon>
        <taxon>Platyhelminthes</taxon>
        <taxon>Cestoda</taxon>
        <taxon>Eucestoda</taxon>
        <taxon>Diphyllobothriidea</taxon>
        <taxon>Diphyllobothriidae</taxon>
        <taxon>Schistocephalus</taxon>
    </lineage>
</organism>
<evidence type="ECO:0000256" key="7">
    <source>
        <dbReference type="SAM" id="MobiDB-lite"/>
    </source>
</evidence>
<dbReference type="GO" id="GO:0045879">
    <property type="term" value="P:negative regulation of smoothened signaling pathway"/>
    <property type="evidence" value="ECO:0007669"/>
    <property type="project" value="TreeGrafter"/>
</dbReference>
<keyword evidence="4 8" id="KW-1133">Transmembrane helix</keyword>
<dbReference type="SUPFAM" id="SSF82866">
    <property type="entry name" value="Multidrug efflux transporter AcrB transmembrane domain"/>
    <property type="match status" value="1"/>
</dbReference>
<dbReference type="InterPro" id="IPR053958">
    <property type="entry name" value="HMGCR/SNAP/NPC1-like_SSD"/>
</dbReference>
<reference evidence="10" key="1">
    <citation type="submission" date="2016-01" db="EMBL/GenBank/DDBJ databases">
        <title>Reference transcriptome for the parasite Schistocephalus solidus: insights into the molecular evolution of parasitism.</title>
        <authorList>
            <person name="Hebert F.O."/>
            <person name="Grambauer S."/>
            <person name="Barber I."/>
            <person name="Landry C.R."/>
            <person name="Aubin-Horth N."/>
        </authorList>
    </citation>
    <scope>NUCLEOTIDE SEQUENCE</scope>
</reference>
<evidence type="ECO:0000256" key="6">
    <source>
        <dbReference type="ARBA" id="ARBA00023180"/>
    </source>
</evidence>
<dbReference type="GO" id="GO:0005119">
    <property type="term" value="F:smoothened binding"/>
    <property type="evidence" value="ECO:0007669"/>
    <property type="project" value="TreeGrafter"/>
</dbReference>
<dbReference type="PANTHER" id="PTHR46022:SF1">
    <property type="entry name" value="PROTEIN PATCHED"/>
    <property type="match status" value="1"/>
</dbReference>
<gene>
    <name evidence="10" type="ORF">TR162615</name>
</gene>
<feature type="transmembrane region" description="Helical" evidence="8">
    <location>
        <begin position="577"/>
        <end position="598"/>
    </location>
</feature>
<feature type="transmembrane region" description="Helical" evidence="8">
    <location>
        <begin position="604"/>
        <end position="627"/>
    </location>
</feature>
<keyword evidence="5 8" id="KW-0472">Membrane</keyword>
<dbReference type="GO" id="GO:0008158">
    <property type="term" value="F:hedgehog receptor activity"/>
    <property type="evidence" value="ECO:0007669"/>
    <property type="project" value="TreeGrafter"/>
</dbReference>
<evidence type="ECO:0000256" key="2">
    <source>
        <dbReference type="ARBA" id="ARBA00005585"/>
    </source>
</evidence>
<accession>A0A0X3PJ88</accession>
<dbReference type="PANTHER" id="PTHR46022">
    <property type="entry name" value="PROTEIN PATCHED"/>
    <property type="match status" value="1"/>
</dbReference>
<feature type="domain" description="SSD" evidence="9">
    <location>
        <begin position="452"/>
        <end position="627"/>
    </location>
</feature>
<evidence type="ECO:0000256" key="8">
    <source>
        <dbReference type="SAM" id="Phobius"/>
    </source>
</evidence>
<feature type="transmembrane region" description="Helical" evidence="8">
    <location>
        <begin position="520"/>
        <end position="542"/>
    </location>
</feature>
<dbReference type="Pfam" id="PF12349">
    <property type="entry name" value="Sterol-sensing"/>
    <property type="match status" value="1"/>
</dbReference>
<evidence type="ECO:0000259" key="9">
    <source>
        <dbReference type="PROSITE" id="PS50156"/>
    </source>
</evidence>
<comment type="subcellular location">
    <subcellularLocation>
        <location evidence="1">Membrane</location>
        <topology evidence="1">Multi-pass membrane protein</topology>
    </subcellularLocation>
</comment>
<feature type="transmembrane region" description="Helical" evidence="8">
    <location>
        <begin position="453"/>
        <end position="472"/>
    </location>
</feature>
<protein>
    <recommendedName>
        <fullName evidence="9">SSD domain-containing protein</fullName>
    </recommendedName>
</protein>
<dbReference type="GO" id="GO:0097108">
    <property type="term" value="F:hedgehog family protein binding"/>
    <property type="evidence" value="ECO:0007669"/>
    <property type="project" value="TreeGrafter"/>
</dbReference>
<evidence type="ECO:0000256" key="4">
    <source>
        <dbReference type="ARBA" id="ARBA00022989"/>
    </source>
</evidence>
<keyword evidence="3 8" id="KW-0812">Transmembrane</keyword>
<evidence type="ECO:0000256" key="1">
    <source>
        <dbReference type="ARBA" id="ARBA00004141"/>
    </source>
</evidence>
<feature type="region of interest" description="Disordered" evidence="7">
    <location>
        <begin position="667"/>
        <end position="698"/>
    </location>
</feature>
<comment type="similarity">
    <text evidence="2">Belongs to the patched family.</text>
</comment>
<sequence>MCAAKSLQEYKGIPAEPPSGCYYALQLWLYGKLVILENFLHVHLWKIFSLLVFLALLCFGLKMATTQVDFYKLWVDQHSALAAELEFPAQALRNAEFQRLDPMFGRAGKFHQQTQQSSSPLGGPPGSEFLNSVEAVIQTVDYQDGEPGLLNPKALLDHIDLLIKIHRLEVTVHKSKWKLEDLCRRAELPALNGMSHIQSYMEDIIPCLVVTPADCFYEGSNALAPGKVIHVPWFNNQFMLQWPNLSPLALLRELQSKYENQSRPEVEALVDLLLRAGVDQGYLNRPCLDPTDLSCPKQAPNHQDSPPDVARILSAGCPGFAANILHWPRDIIVGGRRCSSPRHAASENLTVPCSSRHPEESGRLMTASTLQSLILLRSPMDLYRTVYQNDPYKLDVWTLADAQNVLDQWREGLKQLLIVHNQAIAPALPWRYSTLTDNSVRELFSQNTYQIPVVKILGAVFLMLLYSLLCLLGWREPSRSQCWLALFGLVLSVLALLAGLGVCAIFGLHFNVLTVQVLPFLALGLGMEGLFTFTTCHTCMLARGIAVARKSGQPNVTASSSSAAATPRVLTEHGTGLIFGALAMSAAFFSAVVIPVPLVKQFSLQAGILVLIQSATVMLIFPVLLKLDVMRRAKQRMDVLCCLRQSVAPLNLHSLYPVVDACAPTPAASDHPADPSAKPVDERRDTFSPAAAAAAAAA</sequence>
<dbReference type="PROSITE" id="PS50156">
    <property type="entry name" value="SSD"/>
    <property type="match status" value="1"/>
</dbReference>
<dbReference type="EMBL" id="GEEE01011322">
    <property type="protein sequence ID" value="JAP51903.1"/>
    <property type="molecule type" value="Transcribed_RNA"/>
</dbReference>
<feature type="transmembrane region" description="Helical" evidence="8">
    <location>
        <begin position="484"/>
        <end position="508"/>
    </location>
</feature>
<evidence type="ECO:0000256" key="5">
    <source>
        <dbReference type="ARBA" id="ARBA00023136"/>
    </source>
</evidence>
<dbReference type="AlphaFoldDB" id="A0A0X3PJ88"/>
<evidence type="ECO:0000256" key="3">
    <source>
        <dbReference type="ARBA" id="ARBA00022692"/>
    </source>
</evidence>
<dbReference type="GO" id="GO:0005886">
    <property type="term" value="C:plasma membrane"/>
    <property type="evidence" value="ECO:0007669"/>
    <property type="project" value="TreeGrafter"/>
</dbReference>
<feature type="transmembrane region" description="Helical" evidence="8">
    <location>
        <begin position="44"/>
        <end position="64"/>
    </location>
</feature>